<organism evidence="1 2">
    <name type="scientific">Caballeronia insecticola</name>
    <dbReference type="NCBI Taxonomy" id="758793"/>
    <lineage>
        <taxon>Bacteria</taxon>
        <taxon>Pseudomonadati</taxon>
        <taxon>Pseudomonadota</taxon>
        <taxon>Betaproteobacteria</taxon>
        <taxon>Burkholderiales</taxon>
        <taxon>Burkholderiaceae</taxon>
        <taxon>Caballeronia</taxon>
    </lineage>
</organism>
<reference evidence="1 2" key="1">
    <citation type="journal article" date="2013" name="Genome Announc.">
        <title>Complete Genome Sequence of Burkholderia sp. Strain RPE64, Bacterial Symbiont of the Bean Bug Riptortus pedestris.</title>
        <authorList>
            <person name="Shibata T.F."/>
            <person name="Maeda T."/>
            <person name="Nikoh N."/>
            <person name="Yamaguchi K."/>
            <person name="Oshima K."/>
            <person name="Hattori M."/>
            <person name="Nishiyama T."/>
            <person name="Hasebe M."/>
            <person name="Fukatsu T."/>
            <person name="Kikuchi Y."/>
            <person name="Shigenobu S."/>
        </authorList>
    </citation>
    <scope>NUCLEOTIDE SEQUENCE [LARGE SCALE GENOMIC DNA]</scope>
</reference>
<accession>R4WU94</accession>
<dbReference type="PATRIC" id="fig|758793.3.peg.717"/>
<dbReference type="HOGENOM" id="CLU_3325500_0_0_4"/>
<dbReference type="KEGG" id="buo:BRPE64_ACDS07170"/>
<name>R4WU94_9BURK</name>
<dbReference type="AlphaFoldDB" id="R4WU94"/>
<evidence type="ECO:0000313" key="1">
    <source>
        <dbReference type="EMBL" id="BAN22471.1"/>
    </source>
</evidence>
<proteinExistence type="predicted"/>
<dbReference type="EMBL" id="AP013058">
    <property type="protein sequence ID" value="BAN22471.1"/>
    <property type="molecule type" value="Genomic_DNA"/>
</dbReference>
<evidence type="ECO:0000313" key="2">
    <source>
        <dbReference type="Proteomes" id="UP000013966"/>
    </source>
</evidence>
<gene>
    <name evidence="1" type="ORF">BRPE64_ACDS07170</name>
</gene>
<protein>
    <submittedName>
        <fullName evidence="1">Uncharacterized protein</fullName>
    </submittedName>
</protein>
<dbReference type="Proteomes" id="UP000013966">
    <property type="component" value="Chromosome 1"/>
</dbReference>
<reference evidence="1 2" key="2">
    <citation type="journal article" date="2018" name="Int. J. Syst. Evol. Microbiol.">
        <title>Burkholderia insecticola sp. nov., a gut symbiotic bacterium of the bean bug Riptortus pedestris.</title>
        <authorList>
            <person name="Takeshita K."/>
            <person name="Tamaki H."/>
            <person name="Ohbayashi T."/>
            <person name="Meng X.-Y."/>
            <person name="Sone T."/>
            <person name="Mitani Y."/>
            <person name="Peeters C."/>
            <person name="Kikuchi Y."/>
            <person name="Vandamme P."/>
        </authorList>
    </citation>
    <scope>NUCLEOTIDE SEQUENCE [LARGE SCALE GENOMIC DNA]</scope>
    <source>
        <strain evidence="1">RPE64</strain>
    </source>
</reference>
<sequence length="38" mass="3797">MAASRSGAFRFDSPFECPADAEAGCGCACRAGAPDDEG</sequence>
<keyword evidence="2" id="KW-1185">Reference proteome</keyword>